<keyword evidence="2" id="KW-1185">Reference proteome</keyword>
<organism evidence="1 2">
    <name type="scientific">Marivirga sericea</name>
    <dbReference type="NCBI Taxonomy" id="1028"/>
    <lineage>
        <taxon>Bacteria</taxon>
        <taxon>Pseudomonadati</taxon>
        <taxon>Bacteroidota</taxon>
        <taxon>Cytophagia</taxon>
        <taxon>Cytophagales</taxon>
        <taxon>Marivirgaceae</taxon>
        <taxon>Marivirga</taxon>
    </lineage>
</organism>
<dbReference type="Proteomes" id="UP000193804">
    <property type="component" value="Unassembled WGS sequence"/>
</dbReference>
<sequence length="125" mass="14975">MVMKECPNCGEEVMGREGKKFCSAYCKSNFHYQRNKEKESSLFKKIDKQLKLNRRILKNYNRAGKATVKSSDLFQHGFDPKYFTHYWKNSNKQVYLFCYEFGFLLQRDAKGIEKFILVQHQSYMN</sequence>
<accession>A0A1X7L5J8</accession>
<evidence type="ECO:0008006" key="3">
    <source>
        <dbReference type="Google" id="ProtNLM"/>
    </source>
</evidence>
<dbReference type="STRING" id="1028.SAMN05661096_03569"/>
<evidence type="ECO:0000313" key="1">
    <source>
        <dbReference type="EMBL" id="SMG49146.1"/>
    </source>
</evidence>
<protein>
    <recommendedName>
        <fullName evidence="3">DUF2116 family Zn-ribbon domain-containing protein</fullName>
    </recommendedName>
</protein>
<dbReference type="AlphaFoldDB" id="A0A1X7L5J8"/>
<evidence type="ECO:0000313" key="2">
    <source>
        <dbReference type="Proteomes" id="UP000193804"/>
    </source>
</evidence>
<dbReference type="EMBL" id="FXAW01000008">
    <property type="protein sequence ID" value="SMG49146.1"/>
    <property type="molecule type" value="Genomic_DNA"/>
</dbReference>
<name>A0A1X7L5J8_9BACT</name>
<gene>
    <name evidence="1" type="ORF">SAMN05661096_03569</name>
</gene>
<reference evidence="2" key="1">
    <citation type="submission" date="2017-04" db="EMBL/GenBank/DDBJ databases">
        <authorList>
            <person name="Varghese N."/>
            <person name="Submissions S."/>
        </authorList>
    </citation>
    <scope>NUCLEOTIDE SEQUENCE [LARGE SCALE GENOMIC DNA]</scope>
    <source>
        <strain evidence="2">DSM 4125</strain>
    </source>
</reference>
<proteinExistence type="predicted"/>